<keyword evidence="5" id="KW-0813">Transport</keyword>
<protein>
    <recommendedName>
        <fullName evidence="4">Cytochrome bo(3) ubiquinol oxidase subunit 4</fullName>
    </recommendedName>
    <alternativeName>
        <fullName evidence="16">Cytochrome o ubiquinol oxidase subunit 4</fullName>
    </alternativeName>
    <alternativeName>
        <fullName evidence="13">Oxidase bo(3) subunit 4</fullName>
    </alternativeName>
    <alternativeName>
        <fullName evidence="14">Ubiquinol oxidase polypeptide IV</fullName>
    </alternativeName>
    <alternativeName>
        <fullName evidence="15">Ubiquinol oxidase subunit 4</fullName>
    </alternativeName>
</protein>
<comment type="function">
    <text evidence="12">Cytochrome bo(3) ubiquinol terminal oxidase is the component of the aerobic respiratory chain of E.coli that predominates when cells are grown at high aeration. Has proton pump activity across the membrane in addition to electron transfer, pumping 2 protons/electron.</text>
</comment>
<dbReference type="InterPro" id="IPR050968">
    <property type="entry name" value="Cytochrome_c_oxidase_bac_sub4"/>
</dbReference>
<dbReference type="NCBIfam" id="TIGR02847">
    <property type="entry name" value="CyoD"/>
    <property type="match status" value="1"/>
</dbReference>
<dbReference type="GO" id="GO:0009486">
    <property type="term" value="F:cytochrome bo3 ubiquinol oxidase activity"/>
    <property type="evidence" value="ECO:0007669"/>
    <property type="project" value="InterPro"/>
</dbReference>
<feature type="region of interest" description="Disordered" evidence="17">
    <location>
        <begin position="131"/>
        <end position="155"/>
    </location>
</feature>
<keyword evidence="11 18" id="KW-0472">Membrane</keyword>
<reference evidence="19 20" key="2">
    <citation type="journal article" date="2016" name="Sci. Rep.">
        <title>The genome of Rhizobiales bacteria in predatory ants reveals urease gene functions but no genes for nitrogen fixation.</title>
        <authorList>
            <person name="Neuvonen M.M."/>
            <person name="Tamarit D."/>
            <person name="Naslund K."/>
            <person name="Liebig J."/>
            <person name="Feldhaar H."/>
            <person name="Moran N.A."/>
            <person name="Guy L."/>
            <person name="Andersson S.G."/>
        </authorList>
    </citation>
    <scope>NUCLEOTIDE SEQUENCE [LARGE SCALE GENOMIC DNA]</scope>
    <source>
        <strain evidence="19 20">Hsal</strain>
    </source>
</reference>
<keyword evidence="9 18" id="KW-1133">Transmembrane helix</keyword>
<evidence type="ECO:0000256" key="12">
    <source>
        <dbReference type="ARBA" id="ARBA00025694"/>
    </source>
</evidence>
<proteinExistence type="inferred from homology"/>
<keyword evidence="8" id="KW-0249">Electron transport</keyword>
<evidence type="ECO:0000256" key="13">
    <source>
        <dbReference type="ARBA" id="ARBA00030071"/>
    </source>
</evidence>
<accession>A0A1U9JVD7</accession>
<evidence type="ECO:0000313" key="20">
    <source>
        <dbReference type="Proteomes" id="UP000188912"/>
    </source>
</evidence>
<keyword evidence="7 18" id="KW-0812">Transmembrane</keyword>
<feature type="compositionally biased region" description="Acidic residues" evidence="17">
    <location>
        <begin position="146"/>
        <end position="155"/>
    </location>
</feature>
<evidence type="ECO:0000256" key="1">
    <source>
        <dbReference type="ARBA" id="ARBA00004651"/>
    </source>
</evidence>
<feature type="transmembrane region" description="Helical" evidence="18">
    <location>
        <begin position="16"/>
        <end position="36"/>
    </location>
</feature>
<feature type="transmembrane region" description="Helical" evidence="18">
    <location>
        <begin position="81"/>
        <end position="100"/>
    </location>
</feature>
<evidence type="ECO:0000256" key="14">
    <source>
        <dbReference type="ARBA" id="ARBA00030211"/>
    </source>
</evidence>
<evidence type="ECO:0000256" key="18">
    <source>
        <dbReference type="SAM" id="Phobius"/>
    </source>
</evidence>
<dbReference type="Pfam" id="PF03626">
    <property type="entry name" value="COX4_pro"/>
    <property type="match status" value="1"/>
</dbReference>
<dbReference type="GO" id="GO:0015990">
    <property type="term" value="P:electron transport coupled proton transport"/>
    <property type="evidence" value="ECO:0007669"/>
    <property type="project" value="InterPro"/>
</dbReference>
<keyword evidence="6" id="KW-1003">Cell membrane</keyword>
<dbReference type="KEGG" id="thd:BHV28_11590"/>
<reference evidence="19 20" key="1">
    <citation type="journal article" date="2010" name="Science">
        <title>Genomic comparison of the ants Camponotus floridanus and Harpegnathos saltator.</title>
        <authorList>
            <person name="Bonasio R."/>
            <person name="Zhang G."/>
            <person name="Ye C."/>
            <person name="Mutti N.S."/>
            <person name="Fang X."/>
            <person name="Qin N."/>
            <person name="Donahue G."/>
            <person name="Yang P."/>
            <person name="Li Q."/>
            <person name="Li C."/>
            <person name="Zhang P."/>
            <person name="Huang Z."/>
            <person name="Berger S.L."/>
            <person name="Reinberg D."/>
            <person name="Wang J."/>
            <person name="Liebig J."/>
        </authorList>
    </citation>
    <scope>NUCLEOTIDE SEQUENCE [LARGE SCALE GENOMIC DNA]</scope>
    <source>
        <strain evidence="19 20">Hsal</strain>
    </source>
</reference>
<dbReference type="Proteomes" id="UP000188912">
    <property type="component" value="Chromosome"/>
</dbReference>
<dbReference type="GO" id="GO:0009319">
    <property type="term" value="C:cytochrome o ubiquinol oxidase complex"/>
    <property type="evidence" value="ECO:0007669"/>
    <property type="project" value="TreeGrafter"/>
</dbReference>
<evidence type="ECO:0000256" key="16">
    <source>
        <dbReference type="ARBA" id="ARBA00032185"/>
    </source>
</evidence>
<keyword evidence="20" id="KW-1185">Reference proteome</keyword>
<evidence type="ECO:0000313" key="19">
    <source>
        <dbReference type="EMBL" id="AQS41845.1"/>
    </source>
</evidence>
<gene>
    <name evidence="19" type="primary">cyoD</name>
    <name evidence="19" type="ORF">BHV28_11590</name>
</gene>
<dbReference type="STRING" id="1902579.BHV28_11590"/>
<evidence type="ECO:0000256" key="8">
    <source>
        <dbReference type="ARBA" id="ARBA00022982"/>
    </source>
</evidence>
<evidence type="ECO:0000256" key="3">
    <source>
        <dbReference type="ARBA" id="ARBA00011700"/>
    </source>
</evidence>
<dbReference type="GO" id="GO:0019646">
    <property type="term" value="P:aerobic electron transport chain"/>
    <property type="evidence" value="ECO:0007669"/>
    <property type="project" value="TreeGrafter"/>
</dbReference>
<evidence type="ECO:0000256" key="5">
    <source>
        <dbReference type="ARBA" id="ARBA00022448"/>
    </source>
</evidence>
<evidence type="ECO:0000256" key="7">
    <source>
        <dbReference type="ARBA" id="ARBA00022692"/>
    </source>
</evidence>
<dbReference type="GO" id="GO:0005886">
    <property type="term" value="C:plasma membrane"/>
    <property type="evidence" value="ECO:0007669"/>
    <property type="project" value="UniProtKB-SubCell"/>
</dbReference>
<dbReference type="PANTHER" id="PTHR36835">
    <property type="entry name" value="CYTOCHROME BO(3) UBIQUINOL OXIDASE SUBUNIT 4"/>
    <property type="match status" value="1"/>
</dbReference>
<dbReference type="PANTHER" id="PTHR36835:SF1">
    <property type="entry name" value="CYTOCHROME BO(3) UBIQUINOL OXIDASE SUBUNIT 4"/>
    <property type="match status" value="1"/>
</dbReference>
<dbReference type="EMBL" id="CP017315">
    <property type="protein sequence ID" value="AQS41845.1"/>
    <property type="molecule type" value="Genomic_DNA"/>
</dbReference>
<comment type="similarity">
    <text evidence="2">Belongs to the cytochrome c oxidase bacterial subunit 4 family.</text>
</comment>
<dbReference type="InterPro" id="IPR005171">
    <property type="entry name" value="Cyt_c_oxidase_su4_prok"/>
</dbReference>
<dbReference type="AlphaFoldDB" id="A0A1U9JVD7"/>
<evidence type="ECO:0000256" key="15">
    <source>
        <dbReference type="ARBA" id="ARBA00031887"/>
    </source>
</evidence>
<evidence type="ECO:0000256" key="4">
    <source>
        <dbReference type="ARBA" id="ARBA00014689"/>
    </source>
</evidence>
<name>A0A1U9JVD7_9HYPH</name>
<dbReference type="InterPro" id="IPR014210">
    <property type="entry name" value="Cyt_o_ubiqinol_oxidase_su4"/>
</dbReference>
<sequence>MSMETYETHGPSVGKYMIGFILSVILTLLAFGAVMLGWLDGWSLNLKVAYFAGLAIIQIAVQMIFFLHLGEGPDAKWNITSVWFTVFCVFIIIYGTWWTMQHLNYQVMGSNGRVAVVDQIQQLRSVSAQETNLSEETAAAPADMVSEQEEGLNRQ</sequence>
<evidence type="ECO:0000256" key="11">
    <source>
        <dbReference type="ARBA" id="ARBA00023136"/>
    </source>
</evidence>
<evidence type="ECO:0000256" key="10">
    <source>
        <dbReference type="ARBA" id="ARBA00023002"/>
    </source>
</evidence>
<evidence type="ECO:0000256" key="6">
    <source>
        <dbReference type="ARBA" id="ARBA00022475"/>
    </source>
</evidence>
<comment type="subunit">
    <text evidence="3">Heterooctamer of two A chains, two B chains, two C chains and two D chains.</text>
</comment>
<dbReference type="GO" id="GO:0015078">
    <property type="term" value="F:proton transmembrane transporter activity"/>
    <property type="evidence" value="ECO:0007669"/>
    <property type="project" value="TreeGrafter"/>
</dbReference>
<evidence type="ECO:0000256" key="2">
    <source>
        <dbReference type="ARBA" id="ARBA00008079"/>
    </source>
</evidence>
<keyword evidence="10" id="KW-0560">Oxidoreductase</keyword>
<feature type="transmembrane region" description="Helical" evidence="18">
    <location>
        <begin position="48"/>
        <end position="69"/>
    </location>
</feature>
<organism evidence="19 20">
    <name type="scientific">Candidatus Tokpelaia hoelldobleri</name>
    <dbReference type="NCBI Taxonomy" id="1902579"/>
    <lineage>
        <taxon>Bacteria</taxon>
        <taxon>Pseudomonadati</taxon>
        <taxon>Pseudomonadota</taxon>
        <taxon>Alphaproteobacteria</taxon>
        <taxon>Hyphomicrobiales</taxon>
        <taxon>Candidatus Tokpelaia</taxon>
    </lineage>
</organism>
<evidence type="ECO:0000256" key="9">
    <source>
        <dbReference type="ARBA" id="ARBA00022989"/>
    </source>
</evidence>
<comment type="subcellular location">
    <subcellularLocation>
        <location evidence="1">Cell membrane</location>
        <topology evidence="1">Multi-pass membrane protein</topology>
    </subcellularLocation>
</comment>
<evidence type="ECO:0000256" key="17">
    <source>
        <dbReference type="SAM" id="MobiDB-lite"/>
    </source>
</evidence>